<evidence type="ECO:0000313" key="1">
    <source>
        <dbReference type="EMBL" id="HDY59592.1"/>
    </source>
</evidence>
<dbReference type="EMBL" id="DTHJ01000106">
    <property type="protein sequence ID" value="HHS62964.1"/>
    <property type="molecule type" value="Genomic_DNA"/>
</dbReference>
<proteinExistence type="predicted"/>
<sequence length="98" mass="11408">MEEEKRPPQQINVELTPEHSDGVYSNIVLIAHSPSEFILDFARMLPGLQKAKVFSRIIMTPQNAYLLKEALEENLKRYEDRFGKIKIFGKEEKEIGFK</sequence>
<reference evidence="2" key="1">
    <citation type="journal article" date="2020" name="mSystems">
        <title>Genome- and Community-Level Interaction Insights into Carbon Utilization and Element Cycling Functions of Hydrothermarchaeota in Hydrothermal Sediment.</title>
        <authorList>
            <person name="Zhou Z."/>
            <person name="Liu Y."/>
            <person name="Xu W."/>
            <person name="Pan J."/>
            <person name="Luo Z.H."/>
            <person name="Li M."/>
        </authorList>
    </citation>
    <scope>NUCLEOTIDE SEQUENCE [LARGE SCALE GENOMIC DNA]</scope>
    <source>
        <strain evidence="1">SpSt-258</strain>
        <strain evidence="2">SpSt-783</strain>
    </source>
</reference>
<name>A0A7C6EH30_UNCW3</name>
<dbReference type="Pfam" id="PF11950">
    <property type="entry name" value="DUF3467"/>
    <property type="match status" value="1"/>
</dbReference>
<accession>A0A7C6EH30</accession>
<dbReference type="AlphaFoldDB" id="A0A7C6EH30"/>
<dbReference type="InterPro" id="IPR021857">
    <property type="entry name" value="DUF3467"/>
</dbReference>
<gene>
    <name evidence="1" type="ORF">ENP86_08590</name>
    <name evidence="2" type="ORF">ENV70_05065</name>
</gene>
<comment type="caution">
    <text evidence="2">The sequence shown here is derived from an EMBL/GenBank/DDBJ whole genome shotgun (WGS) entry which is preliminary data.</text>
</comment>
<protein>
    <submittedName>
        <fullName evidence="2">DUF3467 domain-containing protein</fullName>
    </submittedName>
</protein>
<organism evidence="2">
    <name type="scientific">candidate division WOR-3 bacterium</name>
    <dbReference type="NCBI Taxonomy" id="2052148"/>
    <lineage>
        <taxon>Bacteria</taxon>
        <taxon>Bacteria division WOR-3</taxon>
    </lineage>
</organism>
<evidence type="ECO:0000313" key="2">
    <source>
        <dbReference type="EMBL" id="HHS62964.1"/>
    </source>
</evidence>
<dbReference type="EMBL" id="DSKY01000021">
    <property type="protein sequence ID" value="HDY59592.1"/>
    <property type="molecule type" value="Genomic_DNA"/>
</dbReference>